<protein>
    <submittedName>
        <fullName evidence="1">Uncharacterized protein</fullName>
    </submittedName>
</protein>
<dbReference type="OrthoDB" id="2518693at2759"/>
<dbReference type="AlphaFoldDB" id="A0A9Q3H4D6"/>
<keyword evidence="2" id="KW-1185">Reference proteome</keyword>
<dbReference type="EMBL" id="AVOT02010793">
    <property type="protein sequence ID" value="MBW0490856.1"/>
    <property type="molecule type" value="Genomic_DNA"/>
</dbReference>
<evidence type="ECO:0000313" key="2">
    <source>
        <dbReference type="Proteomes" id="UP000765509"/>
    </source>
</evidence>
<proteinExistence type="predicted"/>
<comment type="caution">
    <text evidence="1">The sequence shown here is derived from an EMBL/GenBank/DDBJ whole genome shotgun (WGS) entry which is preliminary data.</text>
</comment>
<sequence>MVNKDLDIASTNKASKEVDFEMDHNTYIQILSSLQITTPDLCDYSKLPHPEGANVFLSYAKERYTIITKVYLIGKPEPNNIIQYNSPHQVVFGTVLHILSVIKEVSKDELLVVKHLDIAKRKWKGERWLKEVFDSLSVVHLKQSGPV</sequence>
<accession>A0A9Q3H4D6</accession>
<evidence type="ECO:0000313" key="1">
    <source>
        <dbReference type="EMBL" id="MBW0490856.1"/>
    </source>
</evidence>
<dbReference type="Proteomes" id="UP000765509">
    <property type="component" value="Unassembled WGS sequence"/>
</dbReference>
<name>A0A9Q3H4D6_9BASI</name>
<organism evidence="1 2">
    <name type="scientific">Austropuccinia psidii MF-1</name>
    <dbReference type="NCBI Taxonomy" id="1389203"/>
    <lineage>
        <taxon>Eukaryota</taxon>
        <taxon>Fungi</taxon>
        <taxon>Dikarya</taxon>
        <taxon>Basidiomycota</taxon>
        <taxon>Pucciniomycotina</taxon>
        <taxon>Pucciniomycetes</taxon>
        <taxon>Pucciniales</taxon>
        <taxon>Sphaerophragmiaceae</taxon>
        <taxon>Austropuccinia</taxon>
    </lineage>
</organism>
<gene>
    <name evidence="1" type="ORF">O181_030571</name>
</gene>
<reference evidence="1" key="1">
    <citation type="submission" date="2021-03" db="EMBL/GenBank/DDBJ databases">
        <title>Draft genome sequence of rust myrtle Austropuccinia psidii MF-1, a brazilian biotype.</title>
        <authorList>
            <person name="Quecine M.C."/>
            <person name="Pachon D.M.R."/>
            <person name="Bonatelli M.L."/>
            <person name="Correr F.H."/>
            <person name="Franceschini L.M."/>
            <person name="Leite T.F."/>
            <person name="Margarido G.R.A."/>
            <person name="Almeida C.A."/>
            <person name="Ferrarezi J.A."/>
            <person name="Labate C.A."/>
        </authorList>
    </citation>
    <scope>NUCLEOTIDE SEQUENCE</scope>
    <source>
        <strain evidence="1">MF-1</strain>
    </source>
</reference>